<gene>
    <name evidence="5" type="ORF">LAZ67_17002571</name>
</gene>
<dbReference type="Proteomes" id="UP001235939">
    <property type="component" value="Chromosome 17"/>
</dbReference>
<dbReference type="SUPFAM" id="SSF54001">
    <property type="entry name" value="Cysteine proteinases"/>
    <property type="match status" value="1"/>
</dbReference>
<protein>
    <recommendedName>
        <fullName evidence="2">ubiquitinyl hydrolase 1</fullName>
        <ecNumber evidence="2">3.4.19.12</ecNumber>
    </recommendedName>
</protein>
<evidence type="ECO:0000256" key="3">
    <source>
        <dbReference type="SAM" id="MobiDB-lite"/>
    </source>
</evidence>
<organism evidence="5 6">
    <name type="scientific">Cordylochernes scorpioides</name>
    <dbReference type="NCBI Taxonomy" id="51811"/>
    <lineage>
        <taxon>Eukaryota</taxon>
        <taxon>Metazoa</taxon>
        <taxon>Ecdysozoa</taxon>
        <taxon>Arthropoda</taxon>
        <taxon>Chelicerata</taxon>
        <taxon>Arachnida</taxon>
        <taxon>Pseudoscorpiones</taxon>
        <taxon>Cheliferoidea</taxon>
        <taxon>Chernetidae</taxon>
        <taxon>Cordylochernes</taxon>
    </lineage>
</organism>
<sequence length="414" mass="47440">MDKVIVAKACASFRTRLETVNDNIDPEAPPCTPRYSPKRGGKKLCFCLDKRNPVTMRLTKAELEARNAGEIDAEKLETSSISGGLILQTFGRLLKDLWCEEKAFRPLAFHQQVGNLKPRFGDFTQQDSSEYLEYLLQQIHQDFKRSDEKIENEEEIDEAQIMSFQLPIPADNNDITLMDCHTEIFKPDILNDYTCSNCQQKGSLKFIGISKWPNVMILQIMRFSYDMTKDDNMVEFPIDLNLSQLGYNIEYDLFGVVNHYGTLTTGHYQAYCKHPISDLPKNDHRARAGYLPPSWTRLRQIPAAAVMYNTGTHSVTDRTLPKLNELTCALNQHNSFRKLNISPFDFLTYTRDFSPRTRYTSNYIDKIEPVPRGRGLTPQNYKQPDLSDVPRHGLGEEEITTGSSIYNVDVPEMP</sequence>
<dbReference type="InterPro" id="IPR038765">
    <property type="entry name" value="Papain-like_cys_pep_sf"/>
</dbReference>
<reference evidence="5 6" key="1">
    <citation type="submission" date="2022-01" db="EMBL/GenBank/DDBJ databases">
        <title>A chromosomal length assembly of Cordylochernes scorpioides.</title>
        <authorList>
            <person name="Zeh D."/>
            <person name="Zeh J."/>
        </authorList>
    </citation>
    <scope>NUCLEOTIDE SEQUENCE [LARGE SCALE GENOMIC DNA]</scope>
    <source>
        <strain evidence="5">IN4F17</strain>
        <tissue evidence="5">Whole Body</tissue>
    </source>
</reference>
<evidence type="ECO:0000313" key="6">
    <source>
        <dbReference type="Proteomes" id="UP001235939"/>
    </source>
</evidence>
<evidence type="ECO:0000256" key="1">
    <source>
        <dbReference type="ARBA" id="ARBA00000707"/>
    </source>
</evidence>
<dbReference type="InterPro" id="IPR050185">
    <property type="entry name" value="Ub_carboxyl-term_hydrolase"/>
</dbReference>
<feature type="region of interest" description="Disordered" evidence="3">
    <location>
        <begin position="370"/>
        <end position="397"/>
    </location>
</feature>
<evidence type="ECO:0000256" key="2">
    <source>
        <dbReference type="ARBA" id="ARBA00012759"/>
    </source>
</evidence>
<keyword evidence="6" id="KW-1185">Reference proteome</keyword>
<dbReference type="InterPro" id="IPR028889">
    <property type="entry name" value="USP"/>
</dbReference>
<dbReference type="EMBL" id="CP092879">
    <property type="protein sequence ID" value="UYV79427.1"/>
    <property type="molecule type" value="Genomic_DNA"/>
</dbReference>
<evidence type="ECO:0000259" key="4">
    <source>
        <dbReference type="PROSITE" id="PS50235"/>
    </source>
</evidence>
<feature type="domain" description="USP" evidence="4">
    <location>
        <begin position="39"/>
        <end position="352"/>
    </location>
</feature>
<comment type="catalytic activity">
    <reaction evidence="1">
        <text>Thiol-dependent hydrolysis of ester, thioester, amide, peptide and isopeptide bonds formed by the C-terminal Gly of ubiquitin (a 76-residue protein attached to proteins as an intracellular targeting signal).</text>
        <dbReference type="EC" id="3.4.19.12"/>
    </reaction>
</comment>
<dbReference type="PROSITE" id="PS00973">
    <property type="entry name" value="USP_2"/>
    <property type="match status" value="1"/>
</dbReference>
<proteinExistence type="predicted"/>
<dbReference type="InterPro" id="IPR001394">
    <property type="entry name" value="Peptidase_C19_UCH"/>
</dbReference>
<dbReference type="InterPro" id="IPR018200">
    <property type="entry name" value="USP_CS"/>
</dbReference>
<dbReference type="EC" id="3.4.19.12" evidence="2"/>
<name>A0ABY6LGW3_9ARAC</name>
<dbReference type="PANTHER" id="PTHR21646">
    <property type="entry name" value="UBIQUITIN CARBOXYL-TERMINAL HYDROLASE"/>
    <property type="match status" value="1"/>
</dbReference>
<dbReference type="PROSITE" id="PS50235">
    <property type="entry name" value="USP_3"/>
    <property type="match status" value="1"/>
</dbReference>
<accession>A0ABY6LGW3</accession>
<dbReference type="Gene3D" id="3.90.70.10">
    <property type="entry name" value="Cysteine proteinases"/>
    <property type="match status" value="2"/>
</dbReference>
<evidence type="ECO:0000313" key="5">
    <source>
        <dbReference type="EMBL" id="UYV79427.1"/>
    </source>
</evidence>
<dbReference type="Pfam" id="PF00443">
    <property type="entry name" value="UCH"/>
    <property type="match status" value="1"/>
</dbReference>